<keyword evidence="5 8" id="KW-0812">Transmembrane</keyword>
<evidence type="ECO:0000259" key="9">
    <source>
        <dbReference type="Pfam" id="PF02687"/>
    </source>
</evidence>
<evidence type="ECO:0000259" key="10">
    <source>
        <dbReference type="Pfam" id="PF12704"/>
    </source>
</evidence>
<accession>A0A0S7WY16</accession>
<dbReference type="STRING" id="1703770.AMJ39_00155"/>
<dbReference type="NCBIfam" id="TIGR02212">
    <property type="entry name" value="lolCE"/>
    <property type="match status" value="1"/>
</dbReference>
<keyword evidence="4" id="KW-1003">Cell membrane</keyword>
<dbReference type="InterPro" id="IPR011925">
    <property type="entry name" value="LolCE_TM"/>
</dbReference>
<comment type="similarity">
    <text evidence="2">Belongs to the ABC-4 integral membrane protein family. LolC/E subfamily.</text>
</comment>
<proteinExistence type="inferred from homology"/>
<evidence type="ECO:0000256" key="6">
    <source>
        <dbReference type="ARBA" id="ARBA00022989"/>
    </source>
</evidence>
<dbReference type="GO" id="GO:0098797">
    <property type="term" value="C:plasma membrane protein complex"/>
    <property type="evidence" value="ECO:0007669"/>
    <property type="project" value="TreeGrafter"/>
</dbReference>
<protein>
    <recommendedName>
        <fullName evidence="13">ABC transporter permease</fullName>
    </recommendedName>
</protein>
<dbReference type="PANTHER" id="PTHR30489:SF0">
    <property type="entry name" value="LIPOPROTEIN-RELEASING SYSTEM TRANSMEMBRANE PROTEIN LOLE"/>
    <property type="match status" value="1"/>
</dbReference>
<evidence type="ECO:0000256" key="8">
    <source>
        <dbReference type="SAM" id="Phobius"/>
    </source>
</evidence>
<keyword evidence="6 8" id="KW-1133">Transmembrane helix</keyword>
<feature type="transmembrane region" description="Helical" evidence="8">
    <location>
        <begin position="20"/>
        <end position="47"/>
    </location>
</feature>
<evidence type="ECO:0000256" key="4">
    <source>
        <dbReference type="ARBA" id="ARBA00022475"/>
    </source>
</evidence>
<evidence type="ECO:0000256" key="2">
    <source>
        <dbReference type="ARBA" id="ARBA00005236"/>
    </source>
</evidence>
<name>A0A0S7WY16_UNCT6</name>
<feature type="domain" description="MacB-like periplasmic core" evidence="10">
    <location>
        <begin position="28"/>
        <end position="247"/>
    </location>
</feature>
<sequence length="410" mass="45039">MRRHEWMVARRYFGSKRWRWFPSAISTFSIGGIFVGVAALLTVLSVMNGFHTELRDKIIGTTSHLVVLRYHNEPVEEYRALSEQIQTYPHVVGVAPFVYSKAMISAESYVDGIVVRGIDPEVGLGVIDLPENIVLGGLALGNEGEDGLPGIILGLNLADNLRAHIGTEVVLATPGSALAPMGVVPRLKKFRVAGVFDAGMYEYNASLAYISLESAQDIFDMGDRVTGLEVKLDDIYRAPAVARAIERDLGYPFRTNDWIELNSNLFRALSLEKQVMFLILALIVVVAAFNIVSSLIMLVIKKTKEIGILKSMGATAGSIMRIFVLEGLILGVIGTVMGVAGGLVLSWVIDRYRFIRIPGEVYFLDTLPVRMELTDFVVVAAASLTISLLATIYPAYRASRLVPVEAIRYE</sequence>
<evidence type="ECO:0000256" key="3">
    <source>
        <dbReference type="ARBA" id="ARBA00022448"/>
    </source>
</evidence>
<evidence type="ECO:0008006" key="13">
    <source>
        <dbReference type="Google" id="ProtNLM"/>
    </source>
</evidence>
<feature type="transmembrane region" description="Helical" evidence="8">
    <location>
        <begin position="275"/>
        <end position="300"/>
    </location>
</feature>
<evidence type="ECO:0000256" key="5">
    <source>
        <dbReference type="ARBA" id="ARBA00022692"/>
    </source>
</evidence>
<keyword evidence="7 8" id="KW-0472">Membrane</keyword>
<evidence type="ECO:0000313" key="11">
    <source>
        <dbReference type="EMBL" id="KPJ54508.1"/>
    </source>
</evidence>
<dbReference type="AlphaFoldDB" id="A0A0S7WY16"/>
<dbReference type="InterPro" id="IPR025857">
    <property type="entry name" value="MacB_PCD"/>
</dbReference>
<keyword evidence="3" id="KW-0813">Transport</keyword>
<dbReference type="PANTHER" id="PTHR30489">
    <property type="entry name" value="LIPOPROTEIN-RELEASING SYSTEM TRANSMEMBRANE PROTEIN LOLE"/>
    <property type="match status" value="1"/>
</dbReference>
<reference evidence="11 12" key="1">
    <citation type="journal article" date="2015" name="Microbiome">
        <title>Genomic resolution of linkages in carbon, nitrogen, and sulfur cycling among widespread estuary sediment bacteria.</title>
        <authorList>
            <person name="Baker B.J."/>
            <person name="Lazar C.S."/>
            <person name="Teske A.P."/>
            <person name="Dick G.J."/>
        </authorList>
    </citation>
    <scope>NUCLEOTIDE SEQUENCE [LARGE SCALE GENOMIC DNA]</scope>
    <source>
        <strain evidence="11">DG_24</strain>
    </source>
</reference>
<gene>
    <name evidence="11" type="ORF">AMJ39_00155</name>
</gene>
<dbReference type="Pfam" id="PF12704">
    <property type="entry name" value="MacB_PCD"/>
    <property type="match status" value="1"/>
</dbReference>
<evidence type="ECO:0000256" key="7">
    <source>
        <dbReference type="ARBA" id="ARBA00023136"/>
    </source>
</evidence>
<feature type="domain" description="ABC3 transporter permease C-terminal" evidence="9">
    <location>
        <begin position="278"/>
        <end position="401"/>
    </location>
</feature>
<feature type="transmembrane region" description="Helical" evidence="8">
    <location>
        <begin position="321"/>
        <end position="349"/>
    </location>
</feature>
<comment type="caution">
    <text evidence="11">The sequence shown here is derived from an EMBL/GenBank/DDBJ whole genome shotgun (WGS) entry which is preliminary data.</text>
</comment>
<dbReference type="GO" id="GO:0044874">
    <property type="term" value="P:lipoprotein localization to outer membrane"/>
    <property type="evidence" value="ECO:0007669"/>
    <property type="project" value="TreeGrafter"/>
</dbReference>
<dbReference type="Pfam" id="PF02687">
    <property type="entry name" value="FtsX"/>
    <property type="match status" value="1"/>
</dbReference>
<evidence type="ECO:0000256" key="1">
    <source>
        <dbReference type="ARBA" id="ARBA00004651"/>
    </source>
</evidence>
<dbReference type="PATRIC" id="fig|1703770.3.peg.34"/>
<dbReference type="InterPro" id="IPR003838">
    <property type="entry name" value="ABC3_permease_C"/>
</dbReference>
<feature type="transmembrane region" description="Helical" evidence="8">
    <location>
        <begin position="376"/>
        <end position="396"/>
    </location>
</feature>
<dbReference type="GO" id="GO:0042953">
    <property type="term" value="P:lipoprotein transport"/>
    <property type="evidence" value="ECO:0007669"/>
    <property type="project" value="InterPro"/>
</dbReference>
<organism evidence="11 12">
    <name type="scientific">candidate division TA06 bacterium DG_24</name>
    <dbReference type="NCBI Taxonomy" id="1703770"/>
    <lineage>
        <taxon>Bacteria</taxon>
        <taxon>Bacteria division TA06</taxon>
    </lineage>
</organism>
<dbReference type="InterPro" id="IPR051447">
    <property type="entry name" value="Lipoprotein-release_system"/>
</dbReference>
<comment type="subcellular location">
    <subcellularLocation>
        <location evidence="1">Cell membrane</location>
        <topology evidence="1">Multi-pass membrane protein</topology>
    </subcellularLocation>
</comment>
<evidence type="ECO:0000313" key="12">
    <source>
        <dbReference type="Proteomes" id="UP000052008"/>
    </source>
</evidence>
<dbReference type="EMBL" id="LIZS01000001">
    <property type="protein sequence ID" value="KPJ54508.1"/>
    <property type="molecule type" value="Genomic_DNA"/>
</dbReference>
<dbReference type="Proteomes" id="UP000052008">
    <property type="component" value="Unassembled WGS sequence"/>
</dbReference>